<dbReference type="RefSeq" id="WP_209455709.1">
    <property type="nucleotide sequence ID" value="NZ_BAAACS010000017.1"/>
</dbReference>
<feature type="domain" description="RsdA/BaiN/AoA(So)-like Rossmann fold-like" evidence="4">
    <location>
        <begin position="3"/>
        <end position="405"/>
    </location>
</feature>
<dbReference type="Gene3D" id="3.50.50.60">
    <property type="entry name" value="FAD/NAD(P)-binding domain"/>
    <property type="match status" value="1"/>
</dbReference>
<dbReference type="PANTHER" id="PTHR42887">
    <property type="entry name" value="OS12G0638800 PROTEIN"/>
    <property type="match status" value="1"/>
</dbReference>
<proteinExistence type="predicted"/>
<evidence type="ECO:0000256" key="3">
    <source>
        <dbReference type="ARBA" id="ARBA00022827"/>
    </source>
</evidence>
<comment type="cofactor">
    <cofactor evidence="1">
        <name>FAD</name>
        <dbReference type="ChEBI" id="CHEBI:57692"/>
    </cofactor>
</comment>
<name>A0ABS4E868_9FIRM</name>
<gene>
    <name evidence="6" type="ORF">J2Z43_000531</name>
</gene>
<evidence type="ECO:0000259" key="5">
    <source>
        <dbReference type="Pfam" id="PF22780"/>
    </source>
</evidence>
<sequence>MSKILVVGGGPSGIMSAITAAKNGHEVVLLERNGELGRKLKATGGGRCNFTNYREIEDFFDKIVTNKKFLYSSFYTFTNRDLISFFEENSLEYKVEEENDFKVYTKNDKSVELIDTLNKILINNKVKIMYNKKVEDFIVENNEENSKVTGVLLDSGEKIYSDKVIVSTGGMSYTYTGSDGSMYSVLAKYGHDIKKIYPALVPLKIKDQWIKNLQGVSMKNVDVMWKVKKKKFHKVGDMLFTHFGITGPCILKVSSYINKILEENEVELTIDFLPEISGEEIINVIKKQPSRNIVNNLKEILPQNFSKEIIIKLNLSDKKASDMTKSEEQMIIEEIKNMKLVCDGTTGLNTAMVTSGGVSVKDIDSSTMKSKKIDDLYITGELIDIDAETGGYNLQIAFSTGYLAGLSV</sequence>
<dbReference type="Gene3D" id="1.10.8.260">
    <property type="entry name" value="HI0933 insert domain-like"/>
    <property type="match status" value="1"/>
</dbReference>
<evidence type="ECO:0000256" key="1">
    <source>
        <dbReference type="ARBA" id="ARBA00001974"/>
    </source>
</evidence>
<dbReference type="EMBL" id="JAGGJX010000001">
    <property type="protein sequence ID" value="MBP1854141.1"/>
    <property type="molecule type" value="Genomic_DNA"/>
</dbReference>
<dbReference type="InterPro" id="IPR055178">
    <property type="entry name" value="RsdA/BaiN/AoA(So)-like_dom"/>
</dbReference>
<accession>A0ABS4E868</accession>
<dbReference type="NCBIfam" id="TIGR00275">
    <property type="entry name" value="aminoacetone oxidase family FAD-binding enzyme"/>
    <property type="match status" value="1"/>
</dbReference>
<evidence type="ECO:0000256" key="2">
    <source>
        <dbReference type="ARBA" id="ARBA00022630"/>
    </source>
</evidence>
<dbReference type="InterPro" id="IPR057661">
    <property type="entry name" value="RsdA/BaiN/AoA(So)_Rossmann"/>
</dbReference>
<dbReference type="SUPFAM" id="SSF160996">
    <property type="entry name" value="HI0933 insert domain-like"/>
    <property type="match status" value="1"/>
</dbReference>
<dbReference type="Pfam" id="PF22780">
    <property type="entry name" value="HI0933_like_1st"/>
    <property type="match status" value="1"/>
</dbReference>
<evidence type="ECO:0000259" key="4">
    <source>
        <dbReference type="Pfam" id="PF03486"/>
    </source>
</evidence>
<comment type="caution">
    <text evidence="6">The sequence shown here is derived from an EMBL/GenBank/DDBJ whole genome shotgun (WGS) entry which is preliminary data.</text>
</comment>
<dbReference type="PRINTS" id="PR00368">
    <property type="entry name" value="FADPNR"/>
</dbReference>
<dbReference type="PRINTS" id="PR00411">
    <property type="entry name" value="PNDRDTASEI"/>
</dbReference>
<dbReference type="Gene3D" id="2.40.30.10">
    <property type="entry name" value="Translation factors"/>
    <property type="match status" value="1"/>
</dbReference>
<keyword evidence="7" id="KW-1185">Reference proteome</keyword>
<protein>
    <submittedName>
        <fullName evidence="6">Rossmann fold flavoprotein</fullName>
    </submittedName>
</protein>
<dbReference type="InterPro" id="IPR023166">
    <property type="entry name" value="BaiN-like_dom_sf"/>
</dbReference>
<reference evidence="6 7" key="1">
    <citation type="submission" date="2021-03" db="EMBL/GenBank/DDBJ databases">
        <title>Genomic Encyclopedia of Type Strains, Phase IV (KMG-IV): sequencing the most valuable type-strain genomes for metagenomic binning, comparative biology and taxonomic classification.</title>
        <authorList>
            <person name="Goeker M."/>
        </authorList>
    </citation>
    <scope>NUCLEOTIDE SEQUENCE [LARGE SCALE GENOMIC DNA]</scope>
    <source>
        <strain evidence="6 7">DSM 1289</strain>
    </source>
</reference>
<dbReference type="SUPFAM" id="SSF51905">
    <property type="entry name" value="FAD/NAD(P)-binding domain"/>
    <property type="match status" value="1"/>
</dbReference>
<keyword evidence="2" id="KW-0285">Flavoprotein</keyword>
<dbReference type="InterPro" id="IPR036188">
    <property type="entry name" value="FAD/NAD-bd_sf"/>
</dbReference>
<evidence type="ECO:0000313" key="7">
    <source>
        <dbReference type="Proteomes" id="UP000767291"/>
    </source>
</evidence>
<keyword evidence="3" id="KW-0274">FAD</keyword>
<organism evidence="6 7">
    <name type="scientific">Metaclostridioides mangenotii</name>
    <dbReference type="NCBI Taxonomy" id="1540"/>
    <lineage>
        <taxon>Bacteria</taxon>
        <taxon>Bacillati</taxon>
        <taxon>Bacillota</taxon>
        <taxon>Clostridia</taxon>
        <taxon>Peptostreptococcales</taxon>
        <taxon>Peptostreptococcaceae</taxon>
        <taxon>Metaclostridioides</taxon>
    </lineage>
</organism>
<dbReference type="PANTHER" id="PTHR42887:SF2">
    <property type="entry name" value="OS12G0638800 PROTEIN"/>
    <property type="match status" value="1"/>
</dbReference>
<evidence type="ECO:0000313" key="6">
    <source>
        <dbReference type="EMBL" id="MBP1854141.1"/>
    </source>
</evidence>
<dbReference type="Proteomes" id="UP000767291">
    <property type="component" value="Unassembled WGS sequence"/>
</dbReference>
<dbReference type="InterPro" id="IPR004792">
    <property type="entry name" value="BaiN-like"/>
</dbReference>
<feature type="domain" description="RsdA/BaiN/AoA(So)-like insert" evidence="5">
    <location>
        <begin position="197"/>
        <end position="353"/>
    </location>
</feature>
<dbReference type="Pfam" id="PF03486">
    <property type="entry name" value="HI0933_like"/>
    <property type="match status" value="1"/>
</dbReference>